<dbReference type="Proteomes" id="UP000036681">
    <property type="component" value="Unplaced"/>
</dbReference>
<name>A0A0M3IWN0_ASCLU</name>
<evidence type="ECO:0000313" key="2">
    <source>
        <dbReference type="WBParaSite" id="ALUE_0002315801-mRNA-1"/>
    </source>
</evidence>
<dbReference type="WBParaSite" id="ALUE_0002315801-mRNA-1">
    <property type="protein sequence ID" value="ALUE_0002315801-mRNA-1"/>
    <property type="gene ID" value="ALUE_0002315801"/>
</dbReference>
<proteinExistence type="predicted"/>
<sequence length="54" mass="5833">MVTDTTIAEATGSGTSIVGSLVTEMNEYKEHITEEYTVLCTVELGKNAIPWVAK</sequence>
<protein>
    <submittedName>
        <fullName evidence="2">PALP domain-containing protein</fullName>
    </submittedName>
</protein>
<reference evidence="2" key="1">
    <citation type="submission" date="2017-02" db="UniProtKB">
        <authorList>
            <consortium name="WormBaseParasite"/>
        </authorList>
    </citation>
    <scope>IDENTIFICATION</scope>
</reference>
<accession>A0A0M3IWN0</accession>
<organism evidence="1 2">
    <name type="scientific">Ascaris lumbricoides</name>
    <name type="common">Giant roundworm</name>
    <dbReference type="NCBI Taxonomy" id="6252"/>
    <lineage>
        <taxon>Eukaryota</taxon>
        <taxon>Metazoa</taxon>
        <taxon>Ecdysozoa</taxon>
        <taxon>Nematoda</taxon>
        <taxon>Chromadorea</taxon>
        <taxon>Rhabditida</taxon>
        <taxon>Spirurina</taxon>
        <taxon>Ascaridomorpha</taxon>
        <taxon>Ascaridoidea</taxon>
        <taxon>Ascarididae</taxon>
        <taxon>Ascaris</taxon>
    </lineage>
</organism>
<evidence type="ECO:0000313" key="1">
    <source>
        <dbReference type="Proteomes" id="UP000036681"/>
    </source>
</evidence>
<dbReference type="AlphaFoldDB" id="A0A0M3IWN0"/>
<keyword evidence="1" id="KW-1185">Reference proteome</keyword>